<evidence type="ECO:0000256" key="2">
    <source>
        <dbReference type="ARBA" id="ARBA00022723"/>
    </source>
</evidence>
<dbReference type="PANTHER" id="PTHR24208:SF105">
    <property type="entry name" value="DLIM1"/>
    <property type="match status" value="1"/>
</dbReference>
<evidence type="ECO:0000256" key="8">
    <source>
        <dbReference type="ARBA" id="ARBA00023242"/>
    </source>
</evidence>
<keyword evidence="8" id="KW-0539">Nucleus</keyword>
<evidence type="ECO:0000259" key="11">
    <source>
        <dbReference type="PROSITE" id="PS50023"/>
    </source>
</evidence>
<dbReference type="SUPFAM" id="SSF57716">
    <property type="entry name" value="Glucocorticoid receptor-like (DNA-binding domain)"/>
    <property type="match status" value="2"/>
</dbReference>
<dbReference type="GO" id="GO:0005634">
    <property type="term" value="C:nucleus"/>
    <property type="evidence" value="ECO:0007669"/>
    <property type="project" value="UniProtKB-SubCell"/>
</dbReference>
<name>A0AAN8P766_POLSC</name>
<dbReference type="GO" id="GO:0000977">
    <property type="term" value="F:RNA polymerase II transcription regulatory region sequence-specific DNA binding"/>
    <property type="evidence" value="ECO:0007669"/>
    <property type="project" value="TreeGrafter"/>
</dbReference>
<gene>
    <name evidence="12" type="ORF">RUM43_010246</name>
</gene>
<dbReference type="InterPro" id="IPR001781">
    <property type="entry name" value="Znf_LIM"/>
</dbReference>
<keyword evidence="5 9" id="KW-0440">LIM domain</keyword>
<evidence type="ECO:0000256" key="7">
    <source>
        <dbReference type="ARBA" id="ARBA00023155"/>
    </source>
</evidence>
<dbReference type="SMART" id="SM00132">
    <property type="entry name" value="LIM"/>
    <property type="match status" value="1"/>
</dbReference>
<dbReference type="Gene3D" id="2.10.110.10">
    <property type="entry name" value="Cysteine Rich Protein"/>
    <property type="match status" value="1"/>
</dbReference>
<proteinExistence type="predicted"/>
<comment type="subcellular location">
    <subcellularLocation>
        <location evidence="1">Nucleus</location>
    </subcellularLocation>
</comment>
<evidence type="ECO:0000256" key="6">
    <source>
        <dbReference type="ARBA" id="ARBA00023125"/>
    </source>
</evidence>
<feature type="domain" description="LIM zinc-binding" evidence="11">
    <location>
        <begin position="122"/>
        <end position="177"/>
    </location>
</feature>
<keyword evidence="2 9" id="KW-0479">Metal-binding</keyword>
<dbReference type="FunFam" id="2.10.110.10:FF:000120">
    <property type="entry name" value="Insulin gene enhancer protein ISL-2"/>
    <property type="match status" value="1"/>
</dbReference>
<dbReference type="GO" id="GO:0000981">
    <property type="term" value="F:DNA-binding transcription factor activity, RNA polymerase II-specific"/>
    <property type="evidence" value="ECO:0007669"/>
    <property type="project" value="TreeGrafter"/>
</dbReference>
<organism evidence="12 13">
    <name type="scientific">Polyplax serrata</name>
    <name type="common">Common mouse louse</name>
    <dbReference type="NCBI Taxonomy" id="468196"/>
    <lineage>
        <taxon>Eukaryota</taxon>
        <taxon>Metazoa</taxon>
        <taxon>Ecdysozoa</taxon>
        <taxon>Arthropoda</taxon>
        <taxon>Hexapoda</taxon>
        <taxon>Insecta</taxon>
        <taxon>Pterygota</taxon>
        <taxon>Neoptera</taxon>
        <taxon>Paraneoptera</taxon>
        <taxon>Psocodea</taxon>
        <taxon>Troctomorpha</taxon>
        <taxon>Phthiraptera</taxon>
        <taxon>Anoplura</taxon>
        <taxon>Polyplacidae</taxon>
        <taxon>Polyplax</taxon>
    </lineage>
</organism>
<protein>
    <recommendedName>
        <fullName evidence="11">LIM zinc-binding domain-containing protein</fullName>
    </recommendedName>
</protein>
<sequence length="177" mass="19584">MKSDNPLAHEEKEKKNPSREYSEADNETEKSGSQPFLLFHVGLEFFGHDFGILLGQGVGYWKVPARRIQLISLNSIYFYTLSQDRVSFSVSVRKAGGEGGGAGEGRCSEVPGGLPGTGGMLLACAGCDKPILDKFLLNVLDRTWHAECVRCHDCRAALADKCFSREGKLFCRNDFFR</sequence>
<dbReference type="InterPro" id="IPR049618">
    <property type="entry name" value="Lhx1/5_LIM1"/>
</dbReference>
<dbReference type="PANTHER" id="PTHR24208">
    <property type="entry name" value="LIM/HOMEOBOX PROTEIN LHX"/>
    <property type="match status" value="1"/>
</dbReference>
<keyword evidence="6" id="KW-0238">DNA-binding</keyword>
<accession>A0AAN8P766</accession>
<evidence type="ECO:0000313" key="13">
    <source>
        <dbReference type="Proteomes" id="UP001372834"/>
    </source>
</evidence>
<dbReference type="Proteomes" id="UP001372834">
    <property type="component" value="Unassembled WGS sequence"/>
</dbReference>
<dbReference type="GO" id="GO:0008270">
    <property type="term" value="F:zinc ion binding"/>
    <property type="evidence" value="ECO:0007669"/>
    <property type="project" value="InterPro"/>
</dbReference>
<dbReference type="CDD" id="cd09367">
    <property type="entry name" value="LIM1_Lhx1_Lhx5"/>
    <property type="match status" value="1"/>
</dbReference>
<evidence type="ECO:0000256" key="1">
    <source>
        <dbReference type="ARBA" id="ARBA00004123"/>
    </source>
</evidence>
<evidence type="ECO:0000256" key="4">
    <source>
        <dbReference type="ARBA" id="ARBA00022833"/>
    </source>
</evidence>
<reference evidence="12 13" key="1">
    <citation type="submission" date="2023-10" db="EMBL/GenBank/DDBJ databases">
        <title>Genomes of two closely related lineages of the louse Polyplax serrata with different host specificities.</title>
        <authorList>
            <person name="Martinu J."/>
            <person name="Tarabai H."/>
            <person name="Stefka J."/>
            <person name="Hypsa V."/>
        </authorList>
    </citation>
    <scope>NUCLEOTIDE SEQUENCE [LARGE SCALE GENOMIC DNA]</scope>
    <source>
        <strain evidence="12">HR10_N</strain>
    </source>
</reference>
<evidence type="ECO:0000313" key="12">
    <source>
        <dbReference type="EMBL" id="KAK6636584.1"/>
    </source>
</evidence>
<evidence type="ECO:0000256" key="10">
    <source>
        <dbReference type="SAM" id="MobiDB-lite"/>
    </source>
</evidence>
<comment type="caution">
    <text evidence="12">The sequence shown here is derived from an EMBL/GenBank/DDBJ whole genome shotgun (WGS) entry which is preliminary data.</text>
</comment>
<dbReference type="GO" id="GO:0030182">
    <property type="term" value="P:neuron differentiation"/>
    <property type="evidence" value="ECO:0007669"/>
    <property type="project" value="TreeGrafter"/>
</dbReference>
<dbReference type="InterPro" id="IPR050453">
    <property type="entry name" value="LIM_Homeobox_TF"/>
</dbReference>
<evidence type="ECO:0000256" key="3">
    <source>
        <dbReference type="ARBA" id="ARBA00022737"/>
    </source>
</evidence>
<dbReference type="PROSITE" id="PS50023">
    <property type="entry name" value="LIM_DOMAIN_2"/>
    <property type="match status" value="1"/>
</dbReference>
<dbReference type="Pfam" id="PF00412">
    <property type="entry name" value="LIM"/>
    <property type="match status" value="1"/>
</dbReference>
<dbReference type="EMBL" id="JAWJWE010000004">
    <property type="protein sequence ID" value="KAK6636584.1"/>
    <property type="molecule type" value="Genomic_DNA"/>
</dbReference>
<evidence type="ECO:0000256" key="5">
    <source>
        <dbReference type="ARBA" id="ARBA00023038"/>
    </source>
</evidence>
<feature type="region of interest" description="Disordered" evidence="10">
    <location>
        <begin position="1"/>
        <end position="29"/>
    </location>
</feature>
<keyword evidence="7" id="KW-0371">Homeobox</keyword>
<dbReference type="PROSITE" id="PS00478">
    <property type="entry name" value="LIM_DOMAIN_1"/>
    <property type="match status" value="1"/>
</dbReference>
<evidence type="ECO:0000256" key="9">
    <source>
        <dbReference type="PROSITE-ProRule" id="PRU00125"/>
    </source>
</evidence>
<keyword evidence="3" id="KW-0677">Repeat</keyword>
<dbReference type="AlphaFoldDB" id="A0AAN8P766"/>
<keyword evidence="4 9" id="KW-0862">Zinc</keyword>